<evidence type="ECO:0000313" key="2">
    <source>
        <dbReference type="Proteomes" id="UP000265816"/>
    </source>
</evidence>
<dbReference type="EMBL" id="QWVT01000023">
    <property type="protein sequence ID" value="RID84212.1"/>
    <property type="molecule type" value="Genomic_DNA"/>
</dbReference>
<proteinExistence type="predicted"/>
<dbReference type="Proteomes" id="UP000265816">
    <property type="component" value="Unassembled WGS sequence"/>
</dbReference>
<accession>A0A398B339</accession>
<reference evidence="1 2" key="1">
    <citation type="submission" date="2018-08" db="EMBL/GenBank/DDBJ databases">
        <title>Bacillus jemisoniae sp. nov., Bacillus chryseoplanitiae sp. nov., Bacillus resnikiae sp. nov., and Bacillus frankliniae sp. nov., isolated from Viking spacecraft and associated surfaces.</title>
        <authorList>
            <person name="Seuylemezian A."/>
            <person name="Vaishampayan P."/>
        </authorList>
    </citation>
    <scope>NUCLEOTIDE SEQUENCE [LARGE SCALE GENOMIC DNA]</scope>
    <source>
        <strain evidence="1 2">JJ-247</strain>
    </source>
</reference>
<evidence type="ECO:0000313" key="1">
    <source>
        <dbReference type="EMBL" id="RID84212.1"/>
    </source>
</evidence>
<gene>
    <name evidence="1" type="ORF">D1970_13950</name>
</gene>
<protein>
    <submittedName>
        <fullName evidence="1">Uncharacterized protein</fullName>
    </submittedName>
</protein>
<name>A0A398B339_9BACI</name>
<organism evidence="1 2">
    <name type="scientific">Mesobacillus zeae</name>
    <dbReference type="NCBI Taxonomy" id="1917180"/>
    <lineage>
        <taxon>Bacteria</taxon>
        <taxon>Bacillati</taxon>
        <taxon>Bacillota</taxon>
        <taxon>Bacilli</taxon>
        <taxon>Bacillales</taxon>
        <taxon>Bacillaceae</taxon>
        <taxon>Mesobacillus</taxon>
    </lineage>
</organism>
<dbReference type="AlphaFoldDB" id="A0A398B339"/>
<sequence length="89" mass="10026">MKAAGIKKEEILTILMEMHGQLGELDTEFQSAVNIHCADWYGKQNQLLADCDKRLDVLEESYFISNSGISDSKSMDLTNRKPVSLELGY</sequence>
<keyword evidence="2" id="KW-1185">Reference proteome</keyword>
<dbReference type="OrthoDB" id="9977825at2"/>
<dbReference type="RefSeq" id="WP_119113481.1">
    <property type="nucleotide sequence ID" value="NZ_CBCSEO010000010.1"/>
</dbReference>
<comment type="caution">
    <text evidence="1">The sequence shown here is derived from an EMBL/GenBank/DDBJ whole genome shotgun (WGS) entry which is preliminary data.</text>
</comment>